<sequence length="83" mass="9015">MKIHATLITFVFASTAFLAVESCTRGGISFNTSCLYIKDLVSGQAEASFMCMLHGGTLVSVSSEEMLEILTIHTYPYRDSTLG</sequence>
<evidence type="ECO:0000313" key="2">
    <source>
        <dbReference type="EMBL" id="GFR06466.1"/>
    </source>
</evidence>
<comment type="caution">
    <text evidence="2">The sequence shown here is derived from an EMBL/GenBank/DDBJ whole genome shotgun (WGS) entry which is preliminary data.</text>
</comment>
<dbReference type="InterPro" id="IPR016187">
    <property type="entry name" value="CTDL_fold"/>
</dbReference>
<evidence type="ECO:0000256" key="1">
    <source>
        <dbReference type="SAM" id="SignalP"/>
    </source>
</evidence>
<protein>
    <recommendedName>
        <fullName evidence="4">C-type lectin domain-containing protein</fullName>
    </recommendedName>
</protein>
<proteinExistence type="predicted"/>
<dbReference type="EMBL" id="BMAO01035859">
    <property type="protein sequence ID" value="GFR06466.1"/>
    <property type="molecule type" value="Genomic_DNA"/>
</dbReference>
<dbReference type="CDD" id="cd00037">
    <property type="entry name" value="CLECT"/>
    <property type="match status" value="1"/>
</dbReference>
<organism evidence="2 3">
    <name type="scientific">Trichonephila clavata</name>
    <name type="common">Joro spider</name>
    <name type="synonym">Nephila clavata</name>
    <dbReference type="NCBI Taxonomy" id="2740835"/>
    <lineage>
        <taxon>Eukaryota</taxon>
        <taxon>Metazoa</taxon>
        <taxon>Ecdysozoa</taxon>
        <taxon>Arthropoda</taxon>
        <taxon>Chelicerata</taxon>
        <taxon>Arachnida</taxon>
        <taxon>Araneae</taxon>
        <taxon>Araneomorphae</taxon>
        <taxon>Entelegynae</taxon>
        <taxon>Araneoidea</taxon>
        <taxon>Nephilidae</taxon>
        <taxon>Trichonephila</taxon>
    </lineage>
</organism>
<dbReference type="InterPro" id="IPR016186">
    <property type="entry name" value="C-type_lectin-like/link_sf"/>
</dbReference>
<evidence type="ECO:0000313" key="3">
    <source>
        <dbReference type="Proteomes" id="UP000887116"/>
    </source>
</evidence>
<keyword evidence="3" id="KW-1185">Reference proteome</keyword>
<feature type="chain" id="PRO_5036482154" description="C-type lectin domain-containing protein" evidence="1">
    <location>
        <begin position="20"/>
        <end position="83"/>
    </location>
</feature>
<keyword evidence="1" id="KW-0732">Signal</keyword>
<gene>
    <name evidence="2" type="ORF">TNCT_444731</name>
</gene>
<name>A0A8X6GKE5_TRICU</name>
<dbReference type="AlphaFoldDB" id="A0A8X6GKE5"/>
<dbReference type="Proteomes" id="UP000887116">
    <property type="component" value="Unassembled WGS sequence"/>
</dbReference>
<dbReference type="Gene3D" id="3.10.100.10">
    <property type="entry name" value="Mannose-Binding Protein A, subunit A"/>
    <property type="match status" value="1"/>
</dbReference>
<dbReference type="SUPFAM" id="SSF56436">
    <property type="entry name" value="C-type lectin-like"/>
    <property type="match status" value="1"/>
</dbReference>
<evidence type="ECO:0008006" key="4">
    <source>
        <dbReference type="Google" id="ProtNLM"/>
    </source>
</evidence>
<accession>A0A8X6GKE5</accession>
<reference evidence="2" key="1">
    <citation type="submission" date="2020-07" db="EMBL/GenBank/DDBJ databases">
        <title>Multicomponent nature underlies the extraordinary mechanical properties of spider dragline silk.</title>
        <authorList>
            <person name="Kono N."/>
            <person name="Nakamura H."/>
            <person name="Mori M."/>
            <person name="Yoshida Y."/>
            <person name="Ohtoshi R."/>
            <person name="Malay A.D."/>
            <person name="Moran D.A.P."/>
            <person name="Tomita M."/>
            <person name="Numata K."/>
            <person name="Arakawa K."/>
        </authorList>
    </citation>
    <scope>NUCLEOTIDE SEQUENCE</scope>
</reference>
<feature type="signal peptide" evidence="1">
    <location>
        <begin position="1"/>
        <end position="19"/>
    </location>
</feature>